<protein>
    <recommendedName>
        <fullName evidence="1">MurNAc-LAA domain-containing protein</fullName>
    </recommendedName>
</protein>
<dbReference type="EMBL" id="PQSP01000002">
    <property type="protein sequence ID" value="RUS67397.1"/>
    <property type="molecule type" value="Genomic_DNA"/>
</dbReference>
<dbReference type="RefSeq" id="WP_126979395.1">
    <property type="nucleotide sequence ID" value="NZ_PQSP01000002.1"/>
</dbReference>
<dbReference type="AlphaFoldDB" id="A0A433SF78"/>
<name>A0A433SF78_9BURK</name>
<reference evidence="2 3" key="1">
    <citation type="submission" date="2018-01" db="EMBL/GenBank/DDBJ databases">
        <title>Saezia sanguinis gen. nov., sp. nov., in the order Burkholderiales isolated from human blood.</title>
        <authorList>
            <person name="Medina-Pascual M.J."/>
            <person name="Valdezate S."/>
            <person name="Monzon S."/>
            <person name="Cuesta I."/>
            <person name="Carrasco G."/>
            <person name="Villalon P."/>
            <person name="Saez-Nieto J.A."/>
        </authorList>
    </citation>
    <scope>NUCLEOTIDE SEQUENCE [LARGE SCALE GENOMIC DNA]</scope>
    <source>
        <strain evidence="2 3">CNM695-12</strain>
    </source>
</reference>
<dbReference type="Pfam" id="PF01520">
    <property type="entry name" value="Amidase_3"/>
    <property type="match status" value="1"/>
</dbReference>
<dbReference type="CDD" id="cd02696">
    <property type="entry name" value="MurNAc-LAA"/>
    <property type="match status" value="1"/>
</dbReference>
<keyword evidence="3" id="KW-1185">Reference proteome</keyword>
<evidence type="ECO:0000313" key="3">
    <source>
        <dbReference type="Proteomes" id="UP000286947"/>
    </source>
</evidence>
<comment type="caution">
    <text evidence="2">The sequence shown here is derived from an EMBL/GenBank/DDBJ whole genome shotgun (WGS) entry which is preliminary data.</text>
</comment>
<evidence type="ECO:0000259" key="1">
    <source>
        <dbReference type="SMART" id="SM00646"/>
    </source>
</evidence>
<dbReference type="Gene3D" id="3.40.630.40">
    <property type="entry name" value="Zn-dependent exopeptidases"/>
    <property type="match status" value="1"/>
</dbReference>
<dbReference type="Proteomes" id="UP000286947">
    <property type="component" value="Unassembled WGS sequence"/>
</dbReference>
<dbReference type="InterPro" id="IPR002508">
    <property type="entry name" value="MurNAc-LAA_cat"/>
</dbReference>
<dbReference type="OrthoDB" id="1242806at2"/>
<dbReference type="GO" id="GO:0009253">
    <property type="term" value="P:peptidoglycan catabolic process"/>
    <property type="evidence" value="ECO:0007669"/>
    <property type="project" value="InterPro"/>
</dbReference>
<sequence length="1040" mass="115936">MMRLQYPFLKAPNDASYSSKELFDILAQETSGHYLLGNHDFWHGGIHFTDQVHEEFKNTPVRSIADGTVVAYRINKRYPMVYVDRPDKKICEFYRYATSFCLIRHEYESTVDANPIRHTPVAPATPQGWVGKTIVFERSVTARNPTARTDQDAGYNLKVEIPSGSKATITAVDADGYVTATMSYFGENIVMSGSRGCRSGVTVSSLSNKKRPLVENVDPEELSIGEDVYFKAFDGNIMQGAGRGLFTEDIPAPAANAAATTTGNANNSNTLTFYSLYMHLLPFEAYEGKTFVKVSSSQFEALTEPKDGASFVASPKPPVGTLYEVVGQKNDGGLVFLLGYCVDAQGNRTSTIPVWFKEGVTNTAGGYQAHVAPHSIVNIQTRKKEPLFWQDNATIEATVLEDSDAKQIFVHELDTAQSPIGLKYTVELKSGSIFTYNPQTDKKTESVTLTELTTGGVSKSVKTVTYMKCRLIQNLSANQIPETFYLIWDEDTQKRLSLRVTPHEFETVVNCNIPIKAGETVGYLGAYETPVDRDGGIRSKHQLHFEIFSCEEPAQIKKFLENDANVKTGRRYVRIDQGTEIIFADNPPAANAVAAIPAANRLSLPRLWVRPVTEMTMSKDDQDQVWLGSQEFNDAGTTGWIKENANGVQILTQHDLAKLGFTPVEEQNRQATGYDETGEVWAGSNEVSEFFNDIYNTIIEDEEITPQEITDALRNTEVADQVRKIIPYHPSEWKTNDTLLGILRRVAMDLEELEFNLLHAEIEKMEVLAFWGDVNEIKTKDRAHFFHPITFIQYLGPNVEKPIKIAIDAGHGGALLTSGKRTPVLPKIKTNTSWDFNDLGTVEVYEWDFNDVVVKAFMEEMQFYQNVEVKRLDDATGLKEDVGLTSRMNIARQWGAKVLLSCHHNAAGGAGWQEDRQRNGNTIFPYAATLIHHSNASNTTNPTVSRRLSLDVATRVANAMGNRDNGLYIITAAQLPNYGYVRVWFGNNQTLLYVEGGFMDSKSDIQRLLDNNHKLNLEKLRAQGKAIAEGVAAEFGLVKL</sequence>
<dbReference type="GO" id="GO:0008745">
    <property type="term" value="F:N-acetylmuramoyl-L-alanine amidase activity"/>
    <property type="evidence" value="ECO:0007669"/>
    <property type="project" value="InterPro"/>
</dbReference>
<accession>A0A433SF78</accession>
<feature type="domain" description="MurNAc-LAA" evidence="1">
    <location>
        <begin position="888"/>
        <end position="1032"/>
    </location>
</feature>
<organism evidence="2 3">
    <name type="scientific">Saezia sanguinis</name>
    <dbReference type="NCBI Taxonomy" id="1965230"/>
    <lineage>
        <taxon>Bacteria</taxon>
        <taxon>Pseudomonadati</taxon>
        <taxon>Pseudomonadota</taxon>
        <taxon>Betaproteobacteria</taxon>
        <taxon>Burkholderiales</taxon>
        <taxon>Saeziaceae</taxon>
        <taxon>Saezia</taxon>
    </lineage>
</organism>
<gene>
    <name evidence="2" type="ORF">CUZ56_01342</name>
</gene>
<dbReference type="SMART" id="SM00646">
    <property type="entry name" value="Ami_3"/>
    <property type="match status" value="1"/>
</dbReference>
<proteinExistence type="predicted"/>
<evidence type="ECO:0000313" key="2">
    <source>
        <dbReference type="EMBL" id="RUS67397.1"/>
    </source>
</evidence>
<dbReference type="SUPFAM" id="SSF53187">
    <property type="entry name" value="Zn-dependent exopeptidases"/>
    <property type="match status" value="1"/>
</dbReference>